<dbReference type="AlphaFoldDB" id="X1E844"/>
<sequence>SFKYDDFKYTIDSDKIYLYPTSKGYMQTLFYNKTHQNPISFENQNKGIPSRALHLLWNHTLYKVLVALEHDKTNLIVIILLIMVLALNGIKAYLGLW</sequence>
<feature type="non-terminal residue" evidence="2">
    <location>
        <position position="1"/>
    </location>
</feature>
<gene>
    <name evidence="2" type="ORF">S01H4_42333</name>
</gene>
<evidence type="ECO:0000313" key="2">
    <source>
        <dbReference type="EMBL" id="GAH04833.1"/>
    </source>
</evidence>
<name>X1E844_9ZZZZ</name>
<comment type="caution">
    <text evidence="2">The sequence shown here is derived from an EMBL/GenBank/DDBJ whole genome shotgun (WGS) entry which is preliminary data.</text>
</comment>
<evidence type="ECO:0000256" key="1">
    <source>
        <dbReference type="SAM" id="Phobius"/>
    </source>
</evidence>
<keyword evidence="1" id="KW-0812">Transmembrane</keyword>
<organism evidence="2">
    <name type="scientific">marine sediment metagenome</name>
    <dbReference type="NCBI Taxonomy" id="412755"/>
    <lineage>
        <taxon>unclassified sequences</taxon>
        <taxon>metagenomes</taxon>
        <taxon>ecological metagenomes</taxon>
    </lineage>
</organism>
<feature type="transmembrane region" description="Helical" evidence="1">
    <location>
        <begin position="75"/>
        <end position="94"/>
    </location>
</feature>
<accession>X1E844</accession>
<proteinExistence type="predicted"/>
<dbReference type="EMBL" id="BART01023237">
    <property type="protein sequence ID" value="GAH04833.1"/>
    <property type="molecule type" value="Genomic_DNA"/>
</dbReference>
<keyword evidence="1" id="KW-1133">Transmembrane helix</keyword>
<protein>
    <submittedName>
        <fullName evidence="2">Uncharacterized protein</fullName>
    </submittedName>
</protein>
<keyword evidence="1" id="KW-0472">Membrane</keyword>
<reference evidence="2" key="1">
    <citation type="journal article" date="2014" name="Front. Microbiol.">
        <title>High frequency of phylogenetically diverse reductive dehalogenase-homologous genes in deep subseafloor sedimentary metagenomes.</title>
        <authorList>
            <person name="Kawai M."/>
            <person name="Futagami T."/>
            <person name="Toyoda A."/>
            <person name="Takaki Y."/>
            <person name="Nishi S."/>
            <person name="Hori S."/>
            <person name="Arai W."/>
            <person name="Tsubouchi T."/>
            <person name="Morono Y."/>
            <person name="Uchiyama I."/>
            <person name="Ito T."/>
            <person name="Fujiyama A."/>
            <person name="Inagaki F."/>
            <person name="Takami H."/>
        </authorList>
    </citation>
    <scope>NUCLEOTIDE SEQUENCE</scope>
    <source>
        <strain evidence="2">Expedition CK06-06</strain>
    </source>
</reference>